<accession>A0A5B7GXN8</accession>
<dbReference type="AlphaFoldDB" id="A0A5B7GXN8"/>
<reference evidence="1 2" key="1">
    <citation type="submission" date="2019-05" db="EMBL/GenBank/DDBJ databases">
        <title>Another draft genome of Portunus trituberculatus and its Hox gene families provides insights of decapod evolution.</title>
        <authorList>
            <person name="Jeong J.-H."/>
            <person name="Song I."/>
            <person name="Kim S."/>
            <person name="Choi T."/>
            <person name="Kim D."/>
            <person name="Ryu S."/>
            <person name="Kim W."/>
        </authorList>
    </citation>
    <scope>NUCLEOTIDE SEQUENCE [LARGE SCALE GENOMIC DNA]</scope>
    <source>
        <tissue evidence="1">Muscle</tissue>
    </source>
</reference>
<dbReference type="Proteomes" id="UP000324222">
    <property type="component" value="Unassembled WGS sequence"/>
</dbReference>
<organism evidence="1 2">
    <name type="scientific">Portunus trituberculatus</name>
    <name type="common">Swimming crab</name>
    <name type="synonym">Neptunus trituberculatus</name>
    <dbReference type="NCBI Taxonomy" id="210409"/>
    <lineage>
        <taxon>Eukaryota</taxon>
        <taxon>Metazoa</taxon>
        <taxon>Ecdysozoa</taxon>
        <taxon>Arthropoda</taxon>
        <taxon>Crustacea</taxon>
        <taxon>Multicrustacea</taxon>
        <taxon>Malacostraca</taxon>
        <taxon>Eumalacostraca</taxon>
        <taxon>Eucarida</taxon>
        <taxon>Decapoda</taxon>
        <taxon>Pleocyemata</taxon>
        <taxon>Brachyura</taxon>
        <taxon>Eubrachyura</taxon>
        <taxon>Portunoidea</taxon>
        <taxon>Portunidae</taxon>
        <taxon>Portuninae</taxon>
        <taxon>Portunus</taxon>
    </lineage>
</organism>
<protein>
    <submittedName>
        <fullName evidence="1">Uncharacterized protein</fullName>
    </submittedName>
</protein>
<sequence length="121" mass="13247">MARPPPTPGRRQRDRPPLHLMKLTQPSGIVLLHHPLINGSATLLLPIRDRRLCLTLCRGTIICTFTPDSSVLCGHRREGAVRGGAGVFRGDQWVQNIARSEVNNDSAVKLLAPCQVKKPAS</sequence>
<gene>
    <name evidence="1" type="ORF">E2C01_056433</name>
</gene>
<evidence type="ECO:0000313" key="2">
    <source>
        <dbReference type="Proteomes" id="UP000324222"/>
    </source>
</evidence>
<keyword evidence="2" id="KW-1185">Reference proteome</keyword>
<name>A0A5B7GXN8_PORTR</name>
<evidence type="ECO:0000313" key="1">
    <source>
        <dbReference type="EMBL" id="MPC62349.1"/>
    </source>
</evidence>
<comment type="caution">
    <text evidence="1">The sequence shown here is derived from an EMBL/GenBank/DDBJ whole genome shotgun (WGS) entry which is preliminary data.</text>
</comment>
<dbReference type="EMBL" id="VSRR010019569">
    <property type="protein sequence ID" value="MPC62349.1"/>
    <property type="molecule type" value="Genomic_DNA"/>
</dbReference>
<proteinExistence type="predicted"/>